<reference evidence="2 3" key="1">
    <citation type="submission" date="2019-12" db="EMBL/GenBank/DDBJ databases">
        <authorList>
            <person name="Zhao J."/>
        </authorList>
    </citation>
    <scope>NUCLEOTIDE SEQUENCE [LARGE SCALE GENOMIC DNA]</scope>
    <source>
        <strain evidence="2 3">S-15</strain>
    </source>
</reference>
<keyword evidence="3" id="KW-1185">Reference proteome</keyword>
<comment type="caution">
    <text evidence="2">The sequence shown here is derived from an EMBL/GenBank/DDBJ whole genome shotgun (WGS) entry which is preliminary data.</text>
</comment>
<dbReference type="Proteomes" id="UP000470771">
    <property type="component" value="Unassembled WGS sequence"/>
</dbReference>
<sequence>MNHTESIEIENLQLIKDFPAVTLYQFSTNKLYFKFKEGADMELDEMIELTNTFLPYAELGRRFLITDARVINYNISPEARDYVAKHKRAPELGLRSALLVNSIGIRLVANFFIRFNKPNIPTRLFNDESKAINWLNSID</sequence>
<protein>
    <recommendedName>
        <fullName evidence="1">DUF7793 domain-containing protein</fullName>
    </recommendedName>
</protein>
<feature type="domain" description="DUF7793" evidence="1">
    <location>
        <begin position="31"/>
        <end position="138"/>
    </location>
</feature>
<dbReference type="Pfam" id="PF25056">
    <property type="entry name" value="DUF7793"/>
    <property type="match status" value="1"/>
</dbReference>
<proteinExistence type="predicted"/>
<gene>
    <name evidence="2" type="ORF">GQN54_05940</name>
</gene>
<accession>A0A6N9NII5</accession>
<evidence type="ECO:0000259" key="1">
    <source>
        <dbReference type="Pfam" id="PF25056"/>
    </source>
</evidence>
<dbReference type="InterPro" id="IPR056695">
    <property type="entry name" value="DUF7793"/>
</dbReference>
<evidence type="ECO:0000313" key="2">
    <source>
        <dbReference type="EMBL" id="NBG65649.1"/>
    </source>
</evidence>
<organism evidence="2 3">
    <name type="scientific">Acidiluteibacter ferrifornacis</name>
    <dbReference type="NCBI Taxonomy" id="2692424"/>
    <lineage>
        <taxon>Bacteria</taxon>
        <taxon>Pseudomonadati</taxon>
        <taxon>Bacteroidota</taxon>
        <taxon>Flavobacteriia</taxon>
        <taxon>Flavobacteriales</taxon>
        <taxon>Cryomorphaceae</taxon>
        <taxon>Acidiluteibacter</taxon>
    </lineage>
</organism>
<dbReference type="EMBL" id="WWNE01000005">
    <property type="protein sequence ID" value="NBG65649.1"/>
    <property type="molecule type" value="Genomic_DNA"/>
</dbReference>
<name>A0A6N9NII5_9FLAO</name>
<dbReference type="AlphaFoldDB" id="A0A6N9NII5"/>
<dbReference type="RefSeq" id="WP_160632597.1">
    <property type="nucleotide sequence ID" value="NZ_WWNE01000005.1"/>
</dbReference>
<dbReference type="Gene3D" id="3.40.970.30">
    <property type="entry name" value="yp_829618.1 like domains"/>
    <property type="match status" value="1"/>
</dbReference>
<evidence type="ECO:0000313" key="3">
    <source>
        <dbReference type="Proteomes" id="UP000470771"/>
    </source>
</evidence>